<comment type="caution">
    <text evidence="1">The sequence shown here is derived from an EMBL/GenBank/DDBJ whole genome shotgun (WGS) entry which is preliminary data.</text>
</comment>
<dbReference type="EMBL" id="JBHTEY010000004">
    <property type="protein sequence ID" value="MFC7615569.1"/>
    <property type="molecule type" value="Genomic_DNA"/>
</dbReference>
<evidence type="ECO:0000313" key="2">
    <source>
        <dbReference type="Proteomes" id="UP001596512"/>
    </source>
</evidence>
<reference evidence="2" key="1">
    <citation type="journal article" date="2019" name="Int. J. Syst. Evol. Microbiol.">
        <title>The Global Catalogue of Microorganisms (GCM) 10K type strain sequencing project: providing services to taxonomists for standard genome sequencing and annotation.</title>
        <authorList>
            <consortium name="The Broad Institute Genomics Platform"/>
            <consortium name="The Broad Institute Genome Sequencing Center for Infectious Disease"/>
            <person name="Wu L."/>
            <person name="Ma J."/>
        </authorList>
    </citation>
    <scope>NUCLEOTIDE SEQUENCE [LARGE SCALE GENOMIC DNA]</scope>
    <source>
        <strain evidence="2">JCM 17695</strain>
    </source>
</reference>
<protein>
    <submittedName>
        <fullName evidence="1">Uncharacterized protein</fullName>
    </submittedName>
</protein>
<evidence type="ECO:0000313" key="1">
    <source>
        <dbReference type="EMBL" id="MFC7615569.1"/>
    </source>
</evidence>
<gene>
    <name evidence="1" type="ORF">ACFQV2_20745</name>
</gene>
<keyword evidence="2" id="KW-1185">Reference proteome</keyword>
<dbReference type="Proteomes" id="UP001596512">
    <property type="component" value="Unassembled WGS sequence"/>
</dbReference>
<organism evidence="1 2">
    <name type="scientific">Actinokineospora soli</name>
    <dbReference type="NCBI Taxonomy" id="1048753"/>
    <lineage>
        <taxon>Bacteria</taxon>
        <taxon>Bacillati</taxon>
        <taxon>Actinomycetota</taxon>
        <taxon>Actinomycetes</taxon>
        <taxon>Pseudonocardiales</taxon>
        <taxon>Pseudonocardiaceae</taxon>
        <taxon>Actinokineospora</taxon>
    </lineage>
</organism>
<accession>A0ABW2TQV3</accession>
<sequence>MTGRVTARLPGSVAGVPVRLSFAHTTGRLLDTAFVGPVAPGTVRVEARNRIESPVVIDEQHPTPAESTPAATATPVAARPVTVAPGAAVPLDFAITPADAAVTGLDPLLSLEITPDTRALLTGAMKNEGWAGDTYAVTISTDPAYFGAVPPGGTAPLTGLRVDLVPGTSVVLTADAPSTTAHLRMPLLDWLLRDTAATRFTYRVVNLHGSADGAASPALTGTGPGTLDVIPVGA</sequence>
<proteinExistence type="predicted"/>
<name>A0ABW2TQV3_9PSEU</name>